<dbReference type="HOGENOM" id="CLU_1541310_0_0_1"/>
<dbReference type="InParanoid" id="I4Y9B8"/>
<name>I4Y9B8_WALMC</name>
<keyword evidence="3" id="KW-1185">Reference proteome</keyword>
<dbReference type="EMBL" id="JH668238">
    <property type="protein sequence ID" value="EIM20560.1"/>
    <property type="molecule type" value="Genomic_DNA"/>
</dbReference>
<dbReference type="RefSeq" id="XP_006959354.1">
    <property type="nucleotide sequence ID" value="XM_006959292.1"/>
</dbReference>
<evidence type="ECO:0000313" key="3">
    <source>
        <dbReference type="Proteomes" id="UP000005242"/>
    </source>
</evidence>
<evidence type="ECO:0000313" key="2">
    <source>
        <dbReference type="EMBL" id="EIM20560.1"/>
    </source>
</evidence>
<dbReference type="Proteomes" id="UP000005242">
    <property type="component" value="Unassembled WGS sequence"/>
</dbReference>
<dbReference type="OMA" id="PRLNIMA"/>
<protein>
    <recommendedName>
        <fullName evidence="4">G-patch domain-containing protein</fullName>
    </recommendedName>
</protein>
<dbReference type="GeneID" id="18475625"/>
<feature type="compositionally biased region" description="Low complexity" evidence="1">
    <location>
        <begin position="87"/>
        <end position="108"/>
    </location>
</feature>
<proteinExistence type="predicted"/>
<feature type="region of interest" description="Disordered" evidence="1">
    <location>
        <begin position="18"/>
        <end position="41"/>
    </location>
</feature>
<dbReference type="KEGG" id="wse:WALSEDRAFT_69712"/>
<gene>
    <name evidence="2" type="ORF">WALSEDRAFT_69712</name>
</gene>
<accession>I4Y9B8</accession>
<dbReference type="eggNOG" id="ENOG502S8NF">
    <property type="taxonomic scope" value="Eukaryota"/>
</dbReference>
<dbReference type="OrthoDB" id="3366546at2759"/>
<feature type="region of interest" description="Disordered" evidence="1">
    <location>
        <begin position="139"/>
        <end position="174"/>
    </location>
</feature>
<sequence length="174" mass="19493">MLDPSIYLQNQGWKVGRGLKENSISRPIPAPRKRNLNGIGRDRDDGHLFHSSLFDAAAKAIQIKIDDSSDEEDSSEGDKDTKSQSLSISRTSTGIISTRTSTPSVPSTEIAFGQAKQSIAKRKLYSRFRQGQTYKGGELQEFLQDNKQRVPVQTEAKKSKKKRKSPDNPWMDLL</sequence>
<feature type="region of interest" description="Disordered" evidence="1">
    <location>
        <begin position="66"/>
        <end position="109"/>
    </location>
</feature>
<dbReference type="AlphaFoldDB" id="I4Y9B8"/>
<dbReference type="STRING" id="671144.I4Y9B8"/>
<evidence type="ECO:0000256" key="1">
    <source>
        <dbReference type="SAM" id="MobiDB-lite"/>
    </source>
</evidence>
<reference evidence="2 3" key="1">
    <citation type="journal article" date="2012" name="Fungal Genet. Biol.">
        <title>The genome of the xerotolerant mold Wallemia sebi reveals adaptations to osmotic stress and suggests cryptic sexual reproduction.</title>
        <authorList>
            <person name="Padamsee M."/>
            <person name="Kumar T.K.A."/>
            <person name="Riley R."/>
            <person name="Binder M."/>
            <person name="Boyd A."/>
            <person name="Calvo A.M."/>
            <person name="Furukawa K."/>
            <person name="Hesse C."/>
            <person name="Hohmann S."/>
            <person name="James T.Y."/>
            <person name="LaButti K."/>
            <person name="Lapidus A."/>
            <person name="Lindquist E."/>
            <person name="Lucas S."/>
            <person name="Miller K."/>
            <person name="Shantappa S."/>
            <person name="Grigoriev I.V."/>
            <person name="Hibbett D.S."/>
            <person name="McLaughlin D.J."/>
            <person name="Spatafora J.W."/>
            <person name="Aime M.C."/>
        </authorList>
    </citation>
    <scope>NUCLEOTIDE SEQUENCE [LARGE SCALE GENOMIC DNA]</scope>
    <source>
        <strain evidence="3">ATCC MYA-4683 / CBS 633.66</strain>
    </source>
</reference>
<organism evidence="2 3">
    <name type="scientific">Wallemia mellicola (strain ATCC MYA-4683 / CBS 633.66)</name>
    <name type="common">Wallemia sebi (CBS 633.66)</name>
    <dbReference type="NCBI Taxonomy" id="671144"/>
    <lineage>
        <taxon>Eukaryota</taxon>
        <taxon>Fungi</taxon>
        <taxon>Dikarya</taxon>
        <taxon>Basidiomycota</taxon>
        <taxon>Wallemiomycotina</taxon>
        <taxon>Wallemiomycetes</taxon>
        <taxon>Wallemiales</taxon>
        <taxon>Wallemiaceae</taxon>
        <taxon>Wallemia</taxon>
    </lineage>
</organism>
<evidence type="ECO:0008006" key="4">
    <source>
        <dbReference type="Google" id="ProtNLM"/>
    </source>
</evidence>